<dbReference type="Proteomes" id="UP000656881">
    <property type="component" value="Unassembled WGS sequence"/>
</dbReference>
<organism evidence="4 5">
    <name type="scientific">Streptomyces lasiicapitis</name>
    <dbReference type="NCBI Taxonomy" id="1923961"/>
    <lineage>
        <taxon>Bacteria</taxon>
        <taxon>Bacillati</taxon>
        <taxon>Actinomycetota</taxon>
        <taxon>Actinomycetes</taxon>
        <taxon>Kitasatosporales</taxon>
        <taxon>Streptomycetaceae</taxon>
        <taxon>Streptomyces</taxon>
    </lineage>
</organism>
<dbReference type="Gene3D" id="1.20.120.710">
    <property type="entry name" value="Haloacid dehalogenase hydrolase-like domain"/>
    <property type="match status" value="1"/>
</dbReference>
<dbReference type="InterPro" id="IPR036412">
    <property type="entry name" value="HAD-like_sf"/>
</dbReference>
<dbReference type="EMBL" id="BMNG01000019">
    <property type="protein sequence ID" value="GGO56842.1"/>
    <property type="molecule type" value="Genomic_DNA"/>
</dbReference>
<comment type="cofactor">
    <cofactor evidence="1">
        <name>Mg(2+)</name>
        <dbReference type="ChEBI" id="CHEBI:18420"/>
    </cofactor>
</comment>
<dbReference type="InterPro" id="IPR006439">
    <property type="entry name" value="HAD-SF_hydro_IA"/>
</dbReference>
<gene>
    <name evidence="4" type="ORF">GCM10012286_72270</name>
</gene>
<accession>A0ABQ2MRS5</accession>
<evidence type="ECO:0000313" key="5">
    <source>
        <dbReference type="Proteomes" id="UP000656881"/>
    </source>
</evidence>
<sequence>MASGPFAYVRSMPINAGPLEAVPLEAVSIKAVVWDIDDTIFDYAHADTEGIRAHLVAEDLLARYGTAAEALTLWKQTTERHWARFGAGEVDFETQRRDRVRDFVGAALDDTEADAWFARYRTHYEAAWTLFPDTVPTLDALADRYRHAVLSNSAHAVQDHKLRTLGVRDRFEALLCAADLGVSKPAAEAFHAVCEELGLAPAEIAYVGDQPEIDARGARDAGLLGIWLDRNGSAQEGPSGIHRIAALTELPALLRADTRFGAPSTFG</sequence>
<comment type="caution">
    <text evidence="4">The sequence shown here is derived from an EMBL/GenBank/DDBJ whole genome shotgun (WGS) entry which is preliminary data.</text>
</comment>
<name>A0ABQ2MRS5_9ACTN</name>
<dbReference type="GO" id="GO:0016787">
    <property type="term" value="F:hydrolase activity"/>
    <property type="evidence" value="ECO:0007669"/>
    <property type="project" value="UniProtKB-KW"/>
</dbReference>
<keyword evidence="3" id="KW-0460">Magnesium</keyword>
<reference evidence="5" key="1">
    <citation type="journal article" date="2019" name="Int. J. Syst. Evol. Microbiol.">
        <title>The Global Catalogue of Microorganisms (GCM) 10K type strain sequencing project: providing services to taxonomists for standard genome sequencing and annotation.</title>
        <authorList>
            <consortium name="The Broad Institute Genomics Platform"/>
            <consortium name="The Broad Institute Genome Sequencing Center for Infectious Disease"/>
            <person name="Wu L."/>
            <person name="Ma J."/>
        </authorList>
    </citation>
    <scope>NUCLEOTIDE SEQUENCE [LARGE SCALE GENOMIC DNA]</scope>
    <source>
        <strain evidence="5">CGMCC 4.7349</strain>
    </source>
</reference>
<keyword evidence="2 4" id="KW-0378">Hydrolase</keyword>
<evidence type="ECO:0000256" key="1">
    <source>
        <dbReference type="ARBA" id="ARBA00001946"/>
    </source>
</evidence>
<dbReference type="Pfam" id="PF00702">
    <property type="entry name" value="Hydrolase"/>
    <property type="match status" value="1"/>
</dbReference>
<dbReference type="InterPro" id="IPR051400">
    <property type="entry name" value="HAD-like_hydrolase"/>
</dbReference>
<evidence type="ECO:0000256" key="2">
    <source>
        <dbReference type="ARBA" id="ARBA00022801"/>
    </source>
</evidence>
<dbReference type="InterPro" id="IPR023214">
    <property type="entry name" value="HAD_sf"/>
</dbReference>
<dbReference type="SUPFAM" id="SSF56784">
    <property type="entry name" value="HAD-like"/>
    <property type="match status" value="1"/>
</dbReference>
<protein>
    <submittedName>
        <fullName evidence="4">Hydrolase</fullName>
    </submittedName>
</protein>
<dbReference type="PANTHER" id="PTHR46470:SF4">
    <property type="entry name" value="5-AMINO-6-(5-PHOSPHO-D-RIBITYLAMINO)URACIL PHOSPHATASE YIGB"/>
    <property type="match status" value="1"/>
</dbReference>
<dbReference type="NCBIfam" id="TIGR01509">
    <property type="entry name" value="HAD-SF-IA-v3"/>
    <property type="match status" value="1"/>
</dbReference>
<dbReference type="SFLD" id="SFLDG01129">
    <property type="entry name" value="C1.5:_HAD__Beta-PGM__Phosphata"/>
    <property type="match status" value="1"/>
</dbReference>
<dbReference type="Gene3D" id="3.40.50.1000">
    <property type="entry name" value="HAD superfamily/HAD-like"/>
    <property type="match status" value="1"/>
</dbReference>
<dbReference type="PANTHER" id="PTHR46470">
    <property type="entry name" value="N-ACYLNEURAMINATE-9-PHOSPHATASE"/>
    <property type="match status" value="1"/>
</dbReference>
<keyword evidence="5" id="KW-1185">Reference proteome</keyword>
<dbReference type="NCBIfam" id="TIGR01549">
    <property type="entry name" value="HAD-SF-IA-v1"/>
    <property type="match status" value="1"/>
</dbReference>
<proteinExistence type="predicted"/>
<dbReference type="SFLD" id="SFLDS00003">
    <property type="entry name" value="Haloacid_Dehalogenase"/>
    <property type="match status" value="1"/>
</dbReference>
<evidence type="ECO:0000313" key="4">
    <source>
        <dbReference type="EMBL" id="GGO56842.1"/>
    </source>
</evidence>
<dbReference type="PRINTS" id="PR00413">
    <property type="entry name" value="HADHALOGNASE"/>
</dbReference>
<evidence type="ECO:0000256" key="3">
    <source>
        <dbReference type="ARBA" id="ARBA00022842"/>
    </source>
</evidence>